<evidence type="ECO:0000313" key="1">
    <source>
        <dbReference type="EMBL" id="GFS19088.1"/>
    </source>
</evidence>
<proteinExistence type="predicted"/>
<keyword evidence="2" id="KW-1185">Reference proteome</keyword>
<name>A0AAV4JBM1_9GAST</name>
<dbReference type="Gene3D" id="3.30.420.10">
    <property type="entry name" value="Ribonuclease H-like superfamily/Ribonuclease H"/>
    <property type="match status" value="1"/>
</dbReference>
<dbReference type="AlphaFoldDB" id="A0AAV4JBM1"/>
<dbReference type="Pfam" id="PF01359">
    <property type="entry name" value="Transposase_1"/>
    <property type="match status" value="1"/>
</dbReference>
<organism evidence="1 2">
    <name type="scientific">Elysia marginata</name>
    <dbReference type="NCBI Taxonomy" id="1093978"/>
    <lineage>
        <taxon>Eukaryota</taxon>
        <taxon>Metazoa</taxon>
        <taxon>Spiralia</taxon>
        <taxon>Lophotrochozoa</taxon>
        <taxon>Mollusca</taxon>
        <taxon>Gastropoda</taxon>
        <taxon>Heterobranchia</taxon>
        <taxon>Euthyneura</taxon>
        <taxon>Panpulmonata</taxon>
        <taxon>Sacoglossa</taxon>
        <taxon>Placobranchoidea</taxon>
        <taxon>Plakobranchidae</taxon>
        <taxon>Elysia</taxon>
    </lineage>
</organism>
<dbReference type="GO" id="GO:0003676">
    <property type="term" value="F:nucleic acid binding"/>
    <property type="evidence" value="ECO:0007669"/>
    <property type="project" value="InterPro"/>
</dbReference>
<gene>
    <name evidence="1" type="ORF">ElyMa_003279700</name>
</gene>
<sequence length="112" mass="12899">MFSSARKVLLMIFWDSEGVVHTEQGNTVNSTKYVNTLEKLKVRLRRVSSEKVSIKTTLALTNVWKLVQLKILKTSGHYRTRLIAQILLRAISSFFQNSRITSRATVTRQTKM</sequence>
<dbReference type="InterPro" id="IPR036397">
    <property type="entry name" value="RNaseH_sf"/>
</dbReference>
<protein>
    <submittedName>
        <fullName evidence="1">Transposase</fullName>
    </submittedName>
</protein>
<dbReference type="InterPro" id="IPR001888">
    <property type="entry name" value="Transposase_1"/>
</dbReference>
<accession>A0AAV4JBM1</accession>
<comment type="caution">
    <text evidence="1">The sequence shown here is derived from an EMBL/GenBank/DDBJ whole genome shotgun (WGS) entry which is preliminary data.</text>
</comment>
<dbReference type="EMBL" id="BMAT01006750">
    <property type="protein sequence ID" value="GFS19088.1"/>
    <property type="molecule type" value="Genomic_DNA"/>
</dbReference>
<evidence type="ECO:0000313" key="2">
    <source>
        <dbReference type="Proteomes" id="UP000762676"/>
    </source>
</evidence>
<dbReference type="Proteomes" id="UP000762676">
    <property type="component" value="Unassembled WGS sequence"/>
</dbReference>
<reference evidence="1 2" key="1">
    <citation type="journal article" date="2021" name="Elife">
        <title>Chloroplast acquisition without the gene transfer in kleptoplastic sea slugs, Plakobranchus ocellatus.</title>
        <authorList>
            <person name="Maeda T."/>
            <person name="Takahashi S."/>
            <person name="Yoshida T."/>
            <person name="Shimamura S."/>
            <person name="Takaki Y."/>
            <person name="Nagai Y."/>
            <person name="Toyoda A."/>
            <person name="Suzuki Y."/>
            <person name="Arimoto A."/>
            <person name="Ishii H."/>
            <person name="Satoh N."/>
            <person name="Nishiyama T."/>
            <person name="Hasebe M."/>
            <person name="Maruyama T."/>
            <person name="Minagawa J."/>
            <person name="Obokata J."/>
            <person name="Shigenobu S."/>
        </authorList>
    </citation>
    <scope>NUCLEOTIDE SEQUENCE [LARGE SCALE GENOMIC DNA]</scope>
</reference>